<sequence length="257" mass="27888">MHSAIDNHLEHMATHFPRYAPCIQVHNNAAIPPDYLATDNVISAAIAQSTQLFKLDNPRHAAQVWLFSLMGSVAAPAIATMVCTDSCIDMGLDSGILFNRDDGLGYWFGFRPQSDAEGYKESGARLAATLTPIIDCICAVTKMRPAPLWAVVGDGVIQPAVDAGNEEFEQLRAIHIAQQLHLGLAEAAPVKIPQPRFEQIVDGGIVPLVVGEEPDYLLAHRTSCCMIYHGADSNYCTSCPHQPKEQRLAGLVQAAQF</sequence>
<dbReference type="EMBL" id="CP011542">
    <property type="protein sequence ID" value="AKK05570.1"/>
    <property type="molecule type" value="Genomic_DNA"/>
</dbReference>
<dbReference type="STRING" id="571915.CMUST_06170"/>
<dbReference type="RefSeq" id="WP_047261751.1">
    <property type="nucleotide sequence ID" value="NZ_CP011542.1"/>
</dbReference>
<evidence type="ECO:0000259" key="1">
    <source>
        <dbReference type="Pfam" id="PF11575"/>
    </source>
</evidence>
<name>A0A0G3GYD3_9CORY</name>
<feature type="domain" description="Ferric siderophore reductase C-terminal" evidence="1">
    <location>
        <begin position="221"/>
        <end position="241"/>
    </location>
</feature>
<dbReference type="AlphaFoldDB" id="A0A0G3GYD3"/>
<proteinExistence type="predicted"/>
<reference evidence="2 3" key="1">
    <citation type="journal article" date="2015" name="Genome Announc.">
        <title>Complete Genome Sequence of the Type Strain Corynebacterium mustelae DSM 45274, Isolated from Various Tissues of a Male Ferret with Lethal Sepsis.</title>
        <authorList>
            <person name="Ruckert C."/>
            <person name="Eimer J."/>
            <person name="Winkler A."/>
            <person name="Tauch A."/>
        </authorList>
    </citation>
    <scope>NUCLEOTIDE SEQUENCE [LARGE SCALE GENOMIC DNA]</scope>
    <source>
        <strain evidence="2 3">DSM 45274</strain>
    </source>
</reference>
<dbReference type="PATRIC" id="fig|571915.4.peg.1312"/>
<dbReference type="InterPro" id="IPR024726">
    <property type="entry name" value="FhuF_C"/>
</dbReference>
<dbReference type="OrthoDB" id="3290158at2"/>
<gene>
    <name evidence="2" type="ORF">CMUST_06170</name>
</gene>
<evidence type="ECO:0000313" key="2">
    <source>
        <dbReference type="EMBL" id="AKK05570.1"/>
    </source>
</evidence>
<reference evidence="3" key="2">
    <citation type="submission" date="2015-05" db="EMBL/GenBank/DDBJ databases">
        <title>Complete genome sequence of Corynebacterium mustelae DSM 45274, isolated from various tissues of a male ferret with lethal sepsis.</title>
        <authorList>
            <person name="Ruckert C."/>
            <person name="Albersmeier A."/>
            <person name="Winkler A."/>
            <person name="Tauch A."/>
        </authorList>
    </citation>
    <scope>NUCLEOTIDE SEQUENCE [LARGE SCALE GENOMIC DNA]</scope>
    <source>
        <strain evidence="3">DSM 45274</strain>
    </source>
</reference>
<protein>
    <submittedName>
        <fullName evidence="2">FhuF 2Fe-2S C-terminal domain</fullName>
    </submittedName>
</protein>
<dbReference type="Pfam" id="PF11575">
    <property type="entry name" value="FhuF_C"/>
    <property type="match status" value="1"/>
</dbReference>
<evidence type="ECO:0000313" key="3">
    <source>
        <dbReference type="Proteomes" id="UP000035199"/>
    </source>
</evidence>
<organism evidence="2 3">
    <name type="scientific">Corynebacterium mustelae</name>
    <dbReference type="NCBI Taxonomy" id="571915"/>
    <lineage>
        <taxon>Bacteria</taxon>
        <taxon>Bacillati</taxon>
        <taxon>Actinomycetota</taxon>
        <taxon>Actinomycetes</taxon>
        <taxon>Mycobacteriales</taxon>
        <taxon>Corynebacteriaceae</taxon>
        <taxon>Corynebacterium</taxon>
    </lineage>
</organism>
<dbReference type="KEGG" id="cmv:CMUST_06170"/>
<dbReference type="Proteomes" id="UP000035199">
    <property type="component" value="Chromosome"/>
</dbReference>
<keyword evidence="3" id="KW-1185">Reference proteome</keyword>
<accession>A0A0G3GYD3</accession>
<dbReference type="GO" id="GO:0051537">
    <property type="term" value="F:2 iron, 2 sulfur cluster binding"/>
    <property type="evidence" value="ECO:0007669"/>
    <property type="project" value="InterPro"/>
</dbReference>